<reference evidence="2 3" key="1">
    <citation type="submission" date="2020-08" db="EMBL/GenBank/DDBJ databases">
        <title>Sphingobacterium sp. DN04309 isolated from aquaculture water.</title>
        <authorList>
            <person name="Zhang M."/>
        </authorList>
    </citation>
    <scope>NUCLEOTIDE SEQUENCE [LARGE SCALE GENOMIC DNA]</scope>
    <source>
        <strain evidence="2 3">DN04309</strain>
    </source>
</reference>
<dbReference type="Pfam" id="PF11396">
    <property type="entry name" value="PepSY_like"/>
    <property type="match status" value="1"/>
</dbReference>
<name>A0ABR7Y9J2_9SPHI</name>
<gene>
    <name evidence="2" type="ORF">H8B04_00065</name>
</gene>
<keyword evidence="3" id="KW-1185">Reference proteome</keyword>
<comment type="caution">
    <text evidence="2">The sequence shown here is derived from an EMBL/GenBank/DDBJ whole genome shotgun (WGS) entry which is preliminary data.</text>
</comment>
<organism evidence="2 3">
    <name type="scientific">Sphingobacterium litopenaei</name>
    <dbReference type="NCBI Taxonomy" id="2763500"/>
    <lineage>
        <taxon>Bacteria</taxon>
        <taxon>Pseudomonadati</taxon>
        <taxon>Bacteroidota</taxon>
        <taxon>Sphingobacteriia</taxon>
        <taxon>Sphingobacteriales</taxon>
        <taxon>Sphingobacteriaceae</taxon>
        <taxon>Sphingobacterium</taxon>
    </lineage>
</organism>
<dbReference type="InterPro" id="IPR021533">
    <property type="entry name" value="PepSY-like"/>
</dbReference>
<dbReference type="PROSITE" id="PS51257">
    <property type="entry name" value="PROKAR_LIPOPROTEIN"/>
    <property type="match status" value="1"/>
</dbReference>
<evidence type="ECO:0000313" key="3">
    <source>
        <dbReference type="Proteomes" id="UP000651271"/>
    </source>
</evidence>
<proteinExistence type="predicted"/>
<dbReference type="EMBL" id="JACOIJ010000001">
    <property type="protein sequence ID" value="MBD1427972.1"/>
    <property type="molecule type" value="Genomic_DNA"/>
</dbReference>
<dbReference type="Gene3D" id="3.40.1420.30">
    <property type="match status" value="1"/>
</dbReference>
<evidence type="ECO:0000313" key="2">
    <source>
        <dbReference type="EMBL" id="MBD1427972.1"/>
    </source>
</evidence>
<sequence>MKNLFSKIALLSAVVFTMTSCDKDDQLISNEELPTVSKTFVNEYFGSAKIISTVKDKEGMSSYEYEVKLDNGVDIKFDNAGLWQDVEMRNDTQALPNTAFILPTIVDYVTTNYASAGINGIDRELNGFDVELTNDVDLVFDKEGSFIRIDR</sequence>
<dbReference type="Proteomes" id="UP000651271">
    <property type="component" value="Unassembled WGS sequence"/>
</dbReference>
<evidence type="ECO:0000259" key="1">
    <source>
        <dbReference type="Pfam" id="PF11396"/>
    </source>
</evidence>
<dbReference type="SUPFAM" id="SSF160574">
    <property type="entry name" value="BT0923-like"/>
    <property type="match status" value="1"/>
</dbReference>
<protein>
    <submittedName>
        <fullName evidence="2">PepSY-like domain-containing protein</fullName>
    </submittedName>
</protein>
<dbReference type="RefSeq" id="WP_190301070.1">
    <property type="nucleotide sequence ID" value="NZ_JACOIJ010000001.1"/>
</dbReference>
<accession>A0ABR7Y9J2</accession>
<feature type="domain" description="Putative beta-lactamase-inhibitor-like PepSY-like" evidence="1">
    <location>
        <begin position="64"/>
        <end position="147"/>
    </location>
</feature>